<dbReference type="KEGG" id="cvn:111100943"/>
<dbReference type="RefSeq" id="XP_022288833.1">
    <property type="nucleotide sequence ID" value="XM_022433125.1"/>
</dbReference>
<evidence type="ECO:0000313" key="3">
    <source>
        <dbReference type="RefSeq" id="XP_022289958.1"/>
    </source>
</evidence>
<gene>
    <name evidence="2" type="primary">LOC111100943</name>
    <name evidence="3" type="synonym">LOC111101663</name>
</gene>
<name>A0A8B8AEA9_CRAVI</name>
<keyword evidence="1" id="KW-1185">Reference proteome</keyword>
<dbReference type="Proteomes" id="UP000694844">
    <property type="component" value="Chromosome 6"/>
</dbReference>
<dbReference type="GeneID" id="111100943"/>
<protein>
    <submittedName>
        <fullName evidence="2">Uncharacterized protein LOC111100943 isoform X1</fullName>
    </submittedName>
    <submittedName>
        <fullName evidence="3">Uncharacterized protein LOC111101663 isoform X1</fullName>
    </submittedName>
</protein>
<dbReference type="AlphaFoldDB" id="A0A8B8AEA9"/>
<evidence type="ECO:0000313" key="2">
    <source>
        <dbReference type="RefSeq" id="XP_022288833.1"/>
    </source>
</evidence>
<dbReference type="OrthoDB" id="6101767at2759"/>
<dbReference type="RefSeq" id="XP_022289958.1">
    <property type="nucleotide sequence ID" value="XM_022434250.1"/>
</dbReference>
<reference evidence="2 3" key="1">
    <citation type="submission" date="2025-04" db="UniProtKB">
        <authorList>
            <consortium name="RefSeq"/>
        </authorList>
    </citation>
    <scope>IDENTIFICATION</scope>
    <source>
        <tissue evidence="2 3">Whole sample</tissue>
    </source>
</reference>
<proteinExistence type="predicted"/>
<evidence type="ECO:0000313" key="1">
    <source>
        <dbReference type="Proteomes" id="UP000694844"/>
    </source>
</evidence>
<accession>A0A8B8AEA9</accession>
<dbReference type="KEGG" id="cvn:111101663"/>
<sequence length="174" mass="19180">MKISGKYAVKPPKISREESVPDAHMIATSTPVSQRDFSESPTLPTAINPLITHQVTIGEATAVKLCIQDEISELINKEVAKAVEPLKAKITKLETINNELNLQLDELKQYGRRPLVRFSGIPEVQGKDTTDLILNVTIKAGISLNRDDVINSHRVGAPNTNQRTLAPRQIARLN</sequence>
<organism evidence="1 2">
    <name type="scientific">Crassostrea virginica</name>
    <name type="common">Eastern oyster</name>
    <dbReference type="NCBI Taxonomy" id="6565"/>
    <lineage>
        <taxon>Eukaryota</taxon>
        <taxon>Metazoa</taxon>
        <taxon>Spiralia</taxon>
        <taxon>Lophotrochozoa</taxon>
        <taxon>Mollusca</taxon>
        <taxon>Bivalvia</taxon>
        <taxon>Autobranchia</taxon>
        <taxon>Pteriomorphia</taxon>
        <taxon>Ostreida</taxon>
        <taxon>Ostreoidea</taxon>
        <taxon>Ostreidae</taxon>
        <taxon>Crassostrea</taxon>
    </lineage>
</organism>